<accession>A0A8H4IM83</accession>
<dbReference type="OrthoDB" id="3945102at2759"/>
<evidence type="ECO:0000313" key="1">
    <source>
        <dbReference type="EMBL" id="KAF4303676.1"/>
    </source>
</evidence>
<dbReference type="EMBL" id="WWBZ02000051">
    <property type="protein sequence ID" value="KAF4303676.1"/>
    <property type="molecule type" value="Genomic_DNA"/>
</dbReference>
<reference evidence="1" key="1">
    <citation type="submission" date="2020-04" db="EMBL/GenBank/DDBJ databases">
        <title>Genome Assembly and Annotation of Botryosphaeria dothidea sdau 11-99, a Latent Pathogen of Apple Fruit Ring Rot in China.</title>
        <authorList>
            <person name="Yu C."/>
            <person name="Diao Y."/>
            <person name="Lu Q."/>
            <person name="Zhao J."/>
            <person name="Cui S."/>
            <person name="Peng C."/>
            <person name="He B."/>
            <person name="Liu H."/>
        </authorList>
    </citation>
    <scope>NUCLEOTIDE SEQUENCE [LARGE SCALE GENOMIC DNA]</scope>
    <source>
        <strain evidence="1">Sdau11-99</strain>
    </source>
</reference>
<protein>
    <submittedName>
        <fullName evidence="1">Uncharacterized protein</fullName>
    </submittedName>
</protein>
<name>A0A8H4IM83_9PEZI</name>
<sequence>MSLYEYTESVAAFPPGQASIHLEDSNGHIHPVNDIDPDIVVQVGGTLTRFFFFFFGDYGLEDPDEPIEVKLLLHLEVFYVAEDIECEFP</sequence>
<dbReference type="Proteomes" id="UP000572817">
    <property type="component" value="Unassembled WGS sequence"/>
</dbReference>
<organism evidence="1 2">
    <name type="scientific">Botryosphaeria dothidea</name>
    <dbReference type="NCBI Taxonomy" id="55169"/>
    <lineage>
        <taxon>Eukaryota</taxon>
        <taxon>Fungi</taxon>
        <taxon>Dikarya</taxon>
        <taxon>Ascomycota</taxon>
        <taxon>Pezizomycotina</taxon>
        <taxon>Dothideomycetes</taxon>
        <taxon>Dothideomycetes incertae sedis</taxon>
        <taxon>Botryosphaeriales</taxon>
        <taxon>Botryosphaeriaceae</taxon>
        <taxon>Botryosphaeria</taxon>
    </lineage>
</organism>
<comment type="caution">
    <text evidence="1">The sequence shown here is derived from an EMBL/GenBank/DDBJ whole genome shotgun (WGS) entry which is preliminary data.</text>
</comment>
<keyword evidence="2" id="KW-1185">Reference proteome</keyword>
<gene>
    <name evidence="1" type="ORF">GTA08_BOTSDO08472</name>
</gene>
<dbReference type="AlphaFoldDB" id="A0A8H4IM83"/>
<proteinExistence type="predicted"/>
<evidence type="ECO:0000313" key="2">
    <source>
        <dbReference type="Proteomes" id="UP000572817"/>
    </source>
</evidence>